<protein>
    <submittedName>
        <fullName evidence="3">Alpha/beta hydrolase</fullName>
    </submittedName>
</protein>
<dbReference type="AlphaFoldDB" id="A0A4Z1CK06"/>
<dbReference type="GO" id="GO:0016787">
    <property type="term" value="F:hydrolase activity"/>
    <property type="evidence" value="ECO:0007669"/>
    <property type="project" value="UniProtKB-KW"/>
</dbReference>
<name>A0A4Z1CK06_9ACTN</name>
<dbReference type="RefSeq" id="WP_135839221.1">
    <property type="nucleotide sequence ID" value="NZ_SRRO01000001.1"/>
</dbReference>
<dbReference type="SUPFAM" id="SSF53474">
    <property type="entry name" value="alpha/beta-Hydrolases"/>
    <property type="match status" value="1"/>
</dbReference>
<dbReference type="Proteomes" id="UP000297496">
    <property type="component" value="Unassembled WGS sequence"/>
</dbReference>
<evidence type="ECO:0000256" key="1">
    <source>
        <dbReference type="ARBA" id="ARBA00022801"/>
    </source>
</evidence>
<dbReference type="InterPro" id="IPR013094">
    <property type="entry name" value="AB_hydrolase_3"/>
</dbReference>
<feature type="domain" description="Alpha/beta hydrolase fold-3" evidence="2">
    <location>
        <begin position="113"/>
        <end position="318"/>
    </location>
</feature>
<reference evidence="3 4" key="1">
    <citation type="submission" date="2019-04" db="EMBL/GenBank/DDBJ databases">
        <title>Three New Species of Nocardioides, Nocardioides euryhalodurans sp. nov., Nocardioides seonyuensis sp. nov. and Nocardioides eburneoflavus sp. nov. Isolated from Soil.</title>
        <authorList>
            <person name="Roh S.G."/>
            <person name="Lee C."/>
            <person name="Kim M.-K."/>
            <person name="Kim S.B."/>
        </authorList>
    </citation>
    <scope>NUCLEOTIDE SEQUENCE [LARGE SCALE GENOMIC DNA]</scope>
    <source>
        <strain evidence="3 4">MMS17-SY213</strain>
    </source>
</reference>
<dbReference type="OrthoDB" id="3181909at2"/>
<evidence type="ECO:0000259" key="2">
    <source>
        <dbReference type="Pfam" id="PF07859"/>
    </source>
</evidence>
<sequence length="355" mass="38035">MSTQDFTVGQRVQRTCLVALSRLPEAVQRMLAQPATNAAGHTMAPDVALLMKLSASGPDYSDLPPHDARTMTERDLALFAARLPACDVEEEVEIGDGILATRYSNGTPERGLILFFHGGGFVIGSRASYTAPVRMLAHGTGADVVSVEYRLAPEHPFPAAQDDAVAAWRYVLEHAADWGVDPRRIVIAGESAGGNIAAVLCQELRDEQVRPMLQVLIQPVTDLVEHRPSQDEFAASPALSAKQVAWFVENYLPDGTDPAHPRISPYRASSLAGLPPAIVNLAGFDPLHDDGLAYATALREAGIPVEVDLEPGQVHGYLSYTAISPSCRKATERLVASVSAALDRADHTISSMKAS</sequence>
<evidence type="ECO:0000313" key="3">
    <source>
        <dbReference type="EMBL" id="TGN64713.1"/>
    </source>
</evidence>
<organism evidence="3 4">
    <name type="scientific">Nocardioides eburneiflavus</name>
    <dbReference type="NCBI Taxonomy" id="2518372"/>
    <lineage>
        <taxon>Bacteria</taxon>
        <taxon>Bacillati</taxon>
        <taxon>Actinomycetota</taxon>
        <taxon>Actinomycetes</taxon>
        <taxon>Propionibacteriales</taxon>
        <taxon>Nocardioidaceae</taxon>
        <taxon>Nocardioides</taxon>
    </lineage>
</organism>
<dbReference type="Pfam" id="PF07859">
    <property type="entry name" value="Abhydrolase_3"/>
    <property type="match status" value="1"/>
</dbReference>
<evidence type="ECO:0000313" key="4">
    <source>
        <dbReference type="Proteomes" id="UP000297496"/>
    </source>
</evidence>
<dbReference type="InterPro" id="IPR050300">
    <property type="entry name" value="GDXG_lipolytic_enzyme"/>
</dbReference>
<accession>A0A4Z1CK06</accession>
<dbReference type="PANTHER" id="PTHR48081:SF8">
    <property type="entry name" value="ALPHA_BETA HYDROLASE FOLD-3 DOMAIN-CONTAINING PROTEIN-RELATED"/>
    <property type="match status" value="1"/>
</dbReference>
<proteinExistence type="predicted"/>
<dbReference type="EMBL" id="SRRO01000001">
    <property type="protein sequence ID" value="TGN64713.1"/>
    <property type="molecule type" value="Genomic_DNA"/>
</dbReference>
<dbReference type="InterPro" id="IPR029058">
    <property type="entry name" value="AB_hydrolase_fold"/>
</dbReference>
<comment type="caution">
    <text evidence="3">The sequence shown here is derived from an EMBL/GenBank/DDBJ whole genome shotgun (WGS) entry which is preliminary data.</text>
</comment>
<dbReference type="PANTHER" id="PTHR48081">
    <property type="entry name" value="AB HYDROLASE SUPERFAMILY PROTEIN C4A8.06C"/>
    <property type="match status" value="1"/>
</dbReference>
<keyword evidence="4" id="KW-1185">Reference proteome</keyword>
<gene>
    <name evidence="3" type="ORF">EXE59_12665</name>
</gene>
<keyword evidence="1 3" id="KW-0378">Hydrolase</keyword>
<dbReference type="Gene3D" id="3.40.50.1820">
    <property type="entry name" value="alpha/beta hydrolase"/>
    <property type="match status" value="1"/>
</dbReference>